<dbReference type="InterPro" id="IPR009009">
    <property type="entry name" value="RlpA-like_DPBB"/>
</dbReference>
<dbReference type="InterPro" id="IPR036908">
    <property type="entry name" value="RlpA-like_sf"/>
</dbReference>
<dbReference type="CDD" id="cd22268">
    <property type="entry name" value="DPBB_RlpA-like"/>
    <property type="match status" value="1"/>
</dbReference>
<comment type="caution">
    <text evidence="2">The sequence shown here is derived from an EMBL/GenBank/DDBJ whole genome shotgun (WGS) entry which is preliminary data.</text>
</comment>
<dbReference type="PANTHER" id="PTHR34183">
    <property type="entry name" value="ENDOLYTIC PEPTIDOGLYCAN TRANSGLYCOSYLASE RLPA"/>
    <property type="match status" value="1"/>
</dbReference>
<dbReference type="Gene3D" id="2.40.40.10">
    <property type="entry name" value="RlpA-like domain"/>
    <property type="match status" value="1"/>
</dbReference>
<name>A0ABU7U325_9PROT</name>
<dbReference type="Proteomes" id="UP001312908">
    <property type="component" value="Unassembled WGS sequence"/>
</dbReference>
<dbReference type="PANTHER" id="PTHR34183:SF1">
    <property type="entry name" value="ENDOLYTIC PEPTIDOGLYCAN TRANSGLYCOSYLASE RLPA"/>
    <property type="match status" value="1"/>
</dbReference>
<evidence type="ECO:0000313" key="3">
    <source>
        <dbReference type="Proteomes" id="UP001312908"/>
    </source>
</evidence>
<sequence length="287" mass="31165">MKLREYKAALVTLVILTGCHEAGAPPQASLHPALGKPWKGLDRWFYPEAKTEYSETGLAQIYTRPGNTPLPDGEVWSAAAMTGAHQTLQLPALVRVENLNNGRVVKIRLNDRGPRDGRRLLAVTPTVARILGMGKNPTPVRITLDPQQNAALGYDSAAIPDLGIAPPGRGTVTAQSLDGRDRQVFDADAGRIKARKTLSAGEALPPTYIQKPVYPFNYYVVLGSFYQHRVAARVATRCQALVTRDVGDGANPAWQVIDGPFPTVEKTDDAQSRAQKCGISNPRLLVR</sequence>
<protein>
    <recommendedName>
        <fullName evidence="1">RlpA-like protein double-psi beta-barrel domain-containing protein</fullName>
    </recommendedName>
</protein>
<evidence type="ECO:0000259" key="1">
    <source>
        <dbReference type="Pfam" id="PF03330"/>
    </source>
</evidence>
<keyword evidence="3" id="KW-1185">Reference proteome</keyword>
<evidence type="ECO:0000313" key="2">
    <source>
        <dbReference type="EMBL" id="MEE8658913.1"/>
    </source>
</evidence>
<proteinExistence type="predicted"/>
<dbReference type="Pfam" id="PF03330">
    <property type="entry name" value="DPBB_1"/>
    <property type="match status" value="1"/>
</dbReference>
<dbReference type="EMBL" id="JAWJZY010000003">
    <property type="protein sequence ID" value="MEE8658913.1"/>
    <property type="molecule type" value="Genomic_DNA"/>
</dbReference>
<organism evidence="2 3">
    <name type="scientific">Sorlinia euscelidii</name>
    <dbReference type="NCBI Taxonomy" id="3081148"/>
    <lineage>
        <taxon>Bacteria</taxon>
        <taxon>Pseudomonadati</taxon>
        <taxon>Pseudomonadota</taxon>
        <taxon>Alphaproteobacteria</taxon>
        <taxon>Acetobacterales</taxon>
        <taxon>Acetobacteraceae</taxon>
        <taxon>Sorlinia</taxon>
    </lineage>
</organism>
<gene>
    <name evidence="2" type="ORF">DOFOFD_07800</name>
</gene>
<accession>A0ABU7U325</accession>
<feature type="domain" description="RlpA-like protein double-psi beta-barrel" evidence="1">
    <location>
        <begin position="56"/>
        <end position="134"/>
    </location>
</feature>
<reference evidence="2 3" key="1">
    <citation type="submission" date="2023-10" db="EMBL/GenBank/DDBJ databases">
        <title>Sorlinia euscelidii gen. nov., sp. nov., an acetic acid bacteria isolated from the gut of Euscelidius variegatus emitter.</title>
        <authorList>
            <person name="Michoud G."/>
            <person name="Marasco R."/>
            <person name="Seferji K."/>
            <person name="Gonella E."/>
            <person name="Garuglieri E."/>
            <person name="Alma A."/>
            <person name="Mapelli F."/>
            <person name="Borin S."/>
            <person name="Daffonchio D."/>
            <person name="Crotti E."/>
        </authorList>
    </citation>
    <scope>NUCLEOTIDE SEQUENCE [LARGE SCALE GENOMIC DNA]</scope>
    <source>
        <strain evidence="2 3">EV16P</strain>
    </source>
</reference>
<dbReference type="PROSITE" id="PS51257">
    <property type="entry name" value="PROKAR_LIPOPROTEIN"/>
    <property type="match status" value="1"/>
</dbReference>
<dbReference type="RefSeq" id="WP_394819808.1">
    <property type="nucleotide sequence ID" value="NZ_JAWJZY010000003.1"/>
</dbReference>